<organism evidence="3 4">
    <name type="scientific">Prunus armeniaca</name>
    <name type="common">Apricot</name>
    <name type="synonym">Armeniaca vulgaris</name>
    <dbReference type="NCBI Taxonomy" id="36596"/>
    <lineage>
        <taxon>Eukaryota</taxon>
        <taxon>Viridiplantae</taxon>
        <taxon>Streptophyta</taxon>
        <taxon>Embryophyta</taxon>
        <taxon>Tracheophyta</taxon>
        <taxon>Spermatophyta</taxon>
        <taxon>Magnoliopsida</taxon>
        <taxon>eudicotyledons</taxon>
        <taxon>Gunneridae</taxon>
        <taxon>Pentapetalae</taxon>
        <taxon>rosids</taxon>
        <taxon>fabids</taxon>
        <taxon>Rosales</taxon>
        <taxon>Rosaceae</taxon>
        <taxon>Amygdaloideae</taxon>
        <taxon>Amygdaleae</taxon>
        <taxon>Prunus</taxon>
    </lineage>
</organism>
<dbReference type="AlphaFoldDB" id="A0A6J5VYF0"/>
<dbReference type="EMBL" id="CAEKKB010000001">
    <property type="protein sequence ID" value="CAB4292677.1"/>
    <property type="molecule type" value="Genomic_DNA"/>
</dbReference>
<sequence>MARTLLIYVAFFLFISLVHSVSPPPFSKTLAPTPSPSIGSRIGGGGGGEGGGGGQRRERQV</sequence>
<evidence type="ECO:0000313" key="3">
    <source>
        <dbReference type="EMBL" id="CAB4292677.1"/>
    </source>
</evidence>
<proteinExistence type="predicted"/>
<dbReference type="OrthoDB" id="10523482at2759"/>
<feature type="region of interest" description="Disordered" evidence="1">
    <location>
        <begin position="26"/>
        <end position="61"/>
    </location>
</feature>
<reference evidence="4" key="1">
    <citation type="journal article" date="2020" name="Genome Biol.">
        <title>Gamete binning: chromosome-level and haplotype-resolved genome assembly enabled by high-throughput single-cell sequencing of gamete genomes.</title>
        <authorList>
            <person name="Campoy J.A."/>
            <person name="Sun H."/>
            <person name="Goel M."/>
            <person name="Jiao W.-B."/>
            <person name="Folz-Donahue K."/>
            <person name="Wang N."/>
            <person name="Rubio M."/>
            <person name="Liu C."/>
            <person name="Kukat C."/>
            <person name="Ruiz D."/>
            <person name="Huettel B."/>
            <person name="Schneeberger K."/>
        </authorList>
    </citation>
    <scope>NUCLEOTIDE SEQUENCE [LARGE SCALE GENOMIC DNA]</scope>
    <source>
        <strain evidence="4">cv. Rojo Pasion</strain>
    </source>
</reference>
<name>A0A6J5VYF0_PRUAR</name>
<protein>
    <recommendedName>
        <fullName evidence="5">Glycine-rich protein</fullName>
    </recommendedName>
</protein>
<keyword evidence="2" id="KW-0732">Signal</keyword>
<evidence type="ECO:0000256" key="2">
    <source>
        <dbReference type="SAM" id="SignalP"/>
    </source>
</evidence>
<gene>
    <name evidence="3" type="ORF">ORAREDHAP_LOCUS1176</name>
</gene>
<dbReference type="Proteomes" id="UP000507245">
    <property type="component" value="Unassembled WGS sequence"/>
</dbReference>
<feature type="signal peptide" evidence="2">
    <location>
        <begin position="1"/>
        <end position="20"/>
    </location>
</feature>
<evidence type="ECO:0000313" key="4">
    <source>
        <dbReference type="Proteomes" id="UP000507245"/>
    </source>
</evidence>
<evidence type="ECO:0000256" key="1">
    <source>
        <dbReference type="SAM" id="MobiDB-lite"/>
    </source>
</evidence>
<accession>A0A6J5VYF0</accession>
<keyword evidence="4" id="KW-1185">Reference proteome</keyword>
<feature type="chain" id="PRO_5026830893" description="Glycine-rich protein" evidence="2">
    <location>
        <begin position="21"/>
        <end position="61"/>
    </location>
</feature>
<evidence type="ECO:0008006" key="5">
    <source>
        <dbReference type="Google" id="ProtNLM"/>
    </source>
</evidence>
<feature type="compositionally biased region" description="Gly residues" evidence="1">
    <location>
        <begin position="41"/>
        <end position="54"/>
    </location>
</feature>